<gene>
    <name evidence="8" type="ORF">E5163_13055</name>
</gene>
<evidence type="ECO:0000256" key="7">
    <source>
        <dbReference type="SAM" id="Phobius"/>
    </source>
</evidence>
<sequence length="402" mass="42913">MSEDEKRAATEAKTASERLMLQRGFIVILALLVSAVFLWMIRDFLAVMFLAAVVALLLMPVQRRLTNLFGGRARPAAAIVMILAALVIVLPLTAATFVIARQAVEVSQIAIPWIQEHVSAIREEGMEGLPEWLPFREMIARYQTELTSQLGDLASRAGTFVVNSLTRATGGTLGFLLDAIVLFFALYLFLISGRAMAANTVNLLPMPSEDRRLLVRRALSTIRATVKGTFVIAVVQGTLVGIGLAVTGIPGAAFWGAVTAALSIIPLVGPPLVWAPAAAFLWFDGQIGAAIGLVIYGALFVGVLDNILRPILVGQDTKMPDLLILISTVGGLTLFGAIGIIIGPVIAALFISVWYIYAQSYAPLLVERADAITIDESLQDEEAVGGTIETDSGQDEDGASAR</sequence>
<feature type="transmembrane region" description="Helical" evidence="7">
    <location>
        <begin position="47"/>
        <end position="65"/>
    </location>
</feature>
<evidence type="ECO:0000313" key="9">
    <source>
        <dbReference type="Proteomes" id="UP000308054"/>
    </source>
</evidence>
<dbReference type="InterPro" id="IPR002549">
    <property type="entry name" value="AI-2E-like"/>
</dbReference>
<feature type="compositionally biased region" description="Acidic residues" evidence="6">
    <location>
        <begin position="392"/>
        <end position="402"/>
    </location>
</feature>
<evidence type="ECO:0000256" key="3">
    <source>
        <dbReference type="ARBA" id="ARBA00022692"/>
    </source>
</evidence>
<dbReference type="PANTHER" id="PTHR21716:SF4">
    <property type="entry name" value="TRANSMEMBRANE PROTEIN 245"/>
    <property type="match status" value="1"/>
</dbReference>
<feature type="transmembrane region" description="Helical" evidence="7">
    <location>
        <begin position="21"/>
        <end position="41"/>
    </location>
</feature>
<dbReference type="Pfam" id="PF01594">
    <property type="entry name" value="AI-2E_transport"/>
    <property type="match status" value="1"/>
</dbReference>
<dbReference type="OrthoDB" id="106838at2"/>
<name>A0A4S2GY84_9PROT</name>
<dbReference type="Proteomes" id="UP000308054">
    <property type="component" value="Unassembled WGS sequence"/>
</dbReference>
<keyword evidence="3 7" id="KW-0812">Transmembrane</keyword>
<feature type="transmembrane region" description="Helical" evidence="7">
    <location>
        <begin position="252"/>
        <end position="275"/>
    </location>
</feature>
<keyword evidence="9" id="KW-1185">Reference proteome</keyword>
<feature type="transmembrane region" description="Helical" evidence="7">
    <location>
        <begin position="324"/>
        <end position="357"/>
    </location>
</feature>
<keyword evidence="5 7" id="KW-0472">Membrane</keyword>
<protein>
    <submittedName>
        <fullName evidence="8">AI-2E family transporter</fullName>
    </submittedName>
</protein>
<dbReference type="EMBL" id="SRXW01000004">
    <property type="protein sequence ID" value="TGY87841.1"/>
    <property type="molecule type" value="Genomic_DNA"/>
</dbReference>
<dbReference type="GO" id="GO:0016020">
    <property type="term" value="C:membrane"/>
    <property type="evidence" value="ECO:0007669"/>
    <property type="project" value="UniProtKB-SubCell"/>
</dbReference>
<evidence type="ECO:0000256" key="2">
    <source>
        <dbReference type="ARBA" id="ARBA00009773"/>
    </source>
</evidence>
<accession>A0A4S2GY84</accession>
<evidence type="ECO:0000256" key="1">
    <source>
        <dbReference type="ARBA" id="ARBA00004141"/>
    </source>
</evidence>
<comment type="similarity">
    <text evidence="2">Belongs to the autoinducer-2 exporter (AI-2E) (TC 2.A.86) family.</text>
</comment>
<feature type="transmembrane region" description="Helical" evidence="7">
    <location>
        <begin position="179"/>
        <end position="204"/>
    </location>
</feature>
<dbReference type="PANTHER" id="PTHR21716">
    <property type="entry name" value="TRANSMEMBRANE PROTEIN"/>
    <property type="match status" value="1"/>
</dbReference>
<dbReference type="RefSeq" id="WP_135996704.1">
    <property type="nucleotide sequence ID" value="NZ_CP071057.1"/>
</dbReference>
<comment type="subcellular location">
    <subcellularLocation>
        <location evidence="1">Membrane</location>
        <topology evidence="1">Multi-pass membrane protein</topology>
    </subcellularLocation>
</comment>
<evidence type="ECO:0000256" key="4">
    <source>
        <dbReference type="ARBA" id="ARBA00022989"/>
    </source>
</evidence>
<feature type="region of interest" description="Disordered" evidence="6">
    <location>
        <begin position="382"/>
        <end position="402"/>
    </location>
</feature>
<keyword evidence="4 7" id="KW-1133">Transmembrane helix</keyword>
<feature type="transmembrane region" description="Helical" evidence="7">
    <location>
        <begin position="224"/>
        <end position="246"/>
    </location>
</feature>
<reference evidence="8 9" key="1">
    <citation type="journal article" date="2017" name="Int. J. Syst. Evol. Microbiol.">
        <title>Marinicauda algicola sp. nov., isolated from a marine red alga Rhodosorus marinus.</title>
        <authorList>
            <person name="Jeong S.E."/>
            <person name="Jeon S.H."/>
            <person name="Chun B.H."/>
            <person name="Kim D.W."/>
            <person name="Jeon C.O."/>
        </authorList>
    </citation>
    <scope>NUCLEOTIDE SEQUENCE [LARGE SCALE GENOMIC DNA]</scope>
    <source>
        <strain evidence="8 9">JCM 31718</strain>
    </source>
</reference>
<dbReference type="AlphaFoldDB" id="A0A4S2GY84"/>
<feature type="transmembrane region" description="Helical" evidence="7">
    <location>
        <begin position="287"/>
        <end position="304"/>
    </location>
</feature>
<organism evidence="8 9">
    <name type="scientific">Marinicauda algicola</name>
    <dbReference type="NCBI Taxonomy" id="2029849"/>
    <lineage>
        <taxon>Bacteria</taxon>
        <taxon>Pseudomonadati</taxon>
        <taxon>Pseudomonadota</taxon>
        <taxon>Alphaproteobacteria</taxon>
        <taxon>Maricaulales</taxon>
        <taxon>Maricaulaceae</taxon>
        <taxon>Marinicauda</taxon>
    </lineage>
</organism>
<evidence type="ECO:0000256" key="5">
    <source>
        <dbReference type="ARBA" id="ARBA00023136"/>
    </source>
</evidence>
<comment type="caution">
    <text evidence="8">The sequence shown here is derived from an EMBL/GenBank/DDBJ whole genome shotgun (WGS) entry which is preliminary data.</text>
</comment>
<feature type="transmembrane region" description="Helical" evidence="7">
    <location>
        <begin position="77"/>
        <end position="100"/>
    </location>
</feature>
<evidence type="ECO:0000256" key="6">
    <source>
        <dbReference type="SAM" id="MobiDB-lite"/>
    </source>
</evidence>
<evidence type="ECO:0000313" key="8">
    <source>
        <dbReference type="EMBL" id="TGY87841.1"/>
    </source>
</evidence>
<proteinExistence type="inferred from homology"/>